<evidence type="ECO:0000256" key="2">
    <source>
        <dbReference type="ARBA" id="ARBA00022729"/>
    </source>
</evidence>
<evidence type="ECO:0000256" key="3">
    <source>
        <dbReference type="ARBA" id="ARBA00022801"/>
    </source>
</evidence>
<dbReference type="PANTHER" id="PTHR34218">
    <property type="entry name" value="PEPTIDASE S45 PENICILLIN AMIDASE"/>
    <property type="match status" value="1"/>
</dbReference>
<dbReference type="Gene3D" id="2.30.120.10">
    <property type="match status" value="1"/>
</dbReference>
<dbReference type="InterPro" id="IPR029055">
    <property type="entry name" value="Ntn_hydrolases_N"/>
</dbReference>
<sequence>MKWFKRIGGGLLILLCTVAAGLAFWEPFTVTAAAPPPERTYDVQIARDEFGVPHVYGQSDADTAYGLAYAHAEDDFPVLQEVVAMTRGRAGAMLGQDGAAIDFAAHMLNVRDTVDRKYKEIPADVRLVLDGYAAGLNHYADKHPDELRLSGLFPVNGKDIATGFVLRAPFFYGLNNTIEKLVKDEEPTDRPVEKLGKKAAMLSPTGSDPEMNGSNAWAVAPQRMSDGKTWLISNSHQPYEGGVAWYEAVIHSGEGLNMAGALFPGSPFVLLGHNRDLGWTNTVNQPDLIDVYKLEMNEAGTHYQIDGKWEKLDTKRIWLPVKMGPFTLPVPRQIYRSKHGPVIKNAKGAFAIRYAGMDNIKALEQYFRVQKATNHGEWEKAMQIGGTPATNFIYADKSGTIAYYYYALHPDRKPGFDYNRTLPGNRSDLIWTETRSWDAIPKIVNPRSGFVINANNTPFLAAGKGSELDRSDFPQEMGIEARTTNRIIRALELMPLNGKITPDALMAMKYDTGYSKVSFVGGWMQQLLSVNVSDDPQLQSAQDLLRQWDWNSDGNHKADTIGEAMVHMAARDAYNGRKLPDPRSSLKEVSDHLMTHFGRLDPPLGDVQRLIRGKVNMPAFGGTDTLRAATIWDPQDNGQMRVRHGDSFIMLVTWDSNGKVESRSLQPYGAATNRPASPHYTDQMQLFSQKRYKPVHFAWEDAVAQAKKSGKGVYRP</sequence>
<organism evidence="5 6">
    <name type="scientific">Sphingorhabdus arenilitoris</name>
    <dbReference type="NCBI Taxonomy" id="1490041"/>
    <lineage>
        <taxon>Bacteria</taxon>
        <taxon>Pseudomonadati</taxon>
        <taxon>Pseudomonadota</taxon>
        <taxon>Alphaproteobacteria</taxon>
        <taxon>Sphingomonadales</taxon>
        <taxon>Sphingomonadaceae</taxon>
        <taxon>Sphingorhabdus</taxon>
    </lineage>
</organism>
<comment type="caution">
    <text evidence="5">The sequence shown here is derived from an EMBL/GenBank/DDBJ whole genome shotgun (WGS) entry which is preliminary data.</text>
</comment>
<evidence type="ECO:0000313" key="5">
    <source>
        <dbReference type="EMBL" id="MFC4291205.1"/>
    </source>
</evidence>
<proteinExistence type="inferred from homology"/>
<keyword evidence="6" id="KW-1185">Reference proteome</keyword>
<dbReference type="InterPro" id="IPR023343">
    <property type="entry name" value="Penicillin_amidase_dom1"/>
</dbReference>
<reference evidence="6" key="1">
    <citation type="journal article" date="2019" name="Int. J. Syst. Evol. Microbiol.">
        <title>The Global Catalogue of Microorganisms (GCM) 10K type strain sequencing project: providing services to taxonomists for standard genome sequencing and annotation.</title>
        <authorList>
            <consortium name="The Broad Institute Genomics Platform"/>
            <consortium name="The Broad Institute Genome Sequencing Center for Infectious Disease"/>
            <person name="Wu L."/>
            <person name="Ma J."/>
        </authorList>
    </citation>
    <scope>NUCLEOTIDE SEQUENCE [LARGE SCALE GENOMIC DNA]</scope>
    <source>
        <strain evidence="6">CECT 8531</strain>
    </source>
</reference>
<dbReference type="InterPro" id="IPR043147">
    <property type="entry name" value="Penicillin_amidase_A-knob"/>
</dbReference>
<evidence type="ECO:0000256" key="4">
    <source>
        <dbReference type="ARBA" id="ARBA00023145"/>
    </source>
</evidence>
<dbReference type="InterPro" id="IPR014395">
    <property type="entry name" value="Pen/GL7ACA/AHL_acylase"/>
</dbReference>
<protein>
    <submittedName>
        <fullName evidence="5">Penicillin acylase family protein</fullName>
    </submittedName>
</protein>
<dbReference type="CDD" id="cd01936">
    <property type="entry name" value="Ntn_CA"/>
    <property type="match status" value="1"/>
</dbReference>
<evidence type="ECO:0000256" key="1">
    <source>
        <dbReference type="ARBA" id="ARBA00006586"/>
    </source>
</evidence>
<keyword evidence="2" id="KW-0732">Signal</keyword>
<dbReference type="InterPro" id="IPR002692">
    <property type="entry name" value="S45"/>
</dbReference>
<gene>
    <name evidence="5" type="ORF">ACFOWX_02125</name>
</gene>
<accession>A0ABV8RFI5</accession>
<dbReference type="Pfam" id="PF01804">
    <property type="entry name" value="Penicil_amidase"/>
    <property type="match status" value="1"/>
</dbReference>
<dbReference type="InterPro" id="IPR043146">
    <property type="entry name" value="Penicillin_amidase_N_B-knob"/>
</dbReference>
<dbReference type="Proteomes" id="UP001595887">
    <property type="component" value="Unassembled WGS sequence"/>
</dbReference>
<dbReference type="PIRSF" id="PIRSF001227">
    <property type="entry name" value="Pen_acylase"/>
    <property type="match status" value="1"/>
</dbReference>
<evidence type="ECO:0000313" key="6">
    <source>
        <dbReference type="Proteomes" id="UP001595887"/>
    </source>
</evidence>
<dbReference type="Gene3D" id="1.10.439.10">
    <property type="entry name" value="Penicillin Amidohydrolase, domain 1"/>
    <property type="match status" value="1"/>
</dbReference>
<name>A0ABV8RFI5_9SPHN</name>
<dbReference type="SUPFAM" id="SSF56235">
    <property type="entry name" value="N-terminal nucleophile aminohydrolases (Ntn hydrolases)"/>
    <property type="match status" value="1"/>
</dbReference>
<dbReference type="PANTHER" id="PTHR34218:SF3">
    <property type="entry name" value="ACYL-HOMOSERINE LACTONE ACYLASE PVDQ"/>
    <property type="match status" value="1"/>
</dbReference>
<dbReference type="EMBL" id="JBHSDH010000010">
    <property type="protein sequence ID" value="MFC4291205.1"/>
    <property type="molecule type" value="Genomic_DNA"/>
</dbReference>
<keyword evidence="4" id="KW-0865">Zymogen</keyword>
<keyword evidence="3" id="KW-0378">Hydrolase</keyword>
<comment type="similarity">
    <text evidence="1">Belongs to the peptidase S45 family.</text>
</comment>
<dbReference type="RefSeq" id="WP_381420807.1">
    <property type="nucleotide sequence ID" value="NZ_JBHSDH010000010.1"/>
</dbReference>
<dbReference type="Gene3D" id="3.60.20.10">
    <property type="entry name" value="Glutamine Phosphoribosylpyrophosphate, subunit 1, domain 1"/>
    <property type="match status" value="1"/>
</dbReference>
<dbReference type="Gene3D" id="1.10.1400.10">
    <property type="match status" value="1"/>
</dbReference>